<dbReference type="GO" id="GO:0055085">
    <property type="term" value="P:transmembrane transport"/>
    <property type="evidence" value="ECO:0007669"/>
    <property type="project" value="InterPro"/>
</dbReference>
<dbReference type="AlphaFoldDB" id="A0A7R8X4D3"/>
<feature type="non-terminal residue" evidence="13">
    <location>
        <position position="1"/>
    </location>
</feature>
<dbReference type="Pfam" id="PF00950">
    <property type="entry name" value="ABC-3"/>
    <property type="match status" value="1"/>
</dbReference>
<dbReference type="GO" id="GO:0043190">
    <property type="term" value="C:ATP-binding cassette (ABC) transporter complex"/>
    <property type="evidence" value="ECO:0007669"/>
    <property type="project" value="InterPro"/>
</dbReference>
<keyword evidence="10" id="KW-0406">Ion transport</keyword>
<evidence type="ECO:0000256" key="9">
    <source>
        <dbReference type="ARBA" id="ARBA00022989"/>
    </source>
</evidence>
<keyword evidence="9" id="KW-1133">Transmembrane helix</keyword>
<evidence type="ECO:0000256" key="12">
    <source>
        <dbReference type="ARBA" id="ARBA00040080"/>
    </source>
</evidence>
<organism evidence="13">
    <name type="scientific">Cyprideis torosa</name>
    <dbReference type="NCBI Taxonomy" id="163714"/>
    <lineage>
        <taxon>Eukaryota</taxon>
        <taxon>Metazoa</taxon>
        <taxon>Ecdysozoa</taxon>
        <taxon>Arthropoda</taxon>
        <taxon>Crustacea</taxon>
        <taxon>Oligostraca</taxon>
        <taxon>Ostracoda</taxon>
        <taxon>Podocopa</taxon>
        <taxon>Podocopida</taxon>
        <taxon>Cytherocopina</taxon>
        <taxon>Cytheroidea</taxon>
        <taxon>Cytherideidae</taxon>
        <taxon>Cyprideis</taxon>
    </lineage>
</organism>
<evidence type="ECO:0000256" key="2">
    <source>
        <dbReference type="ARBA" id="ARBA00004651"/>
    </source>
</evidence>
<name>A0A7R8X4D3_9CRUS</name>
<keyword evidence="7" id="KW-0862">Zinc</keyword>
<dbReference type="InterPro" id="IPR001626">
    <property type="entry name" value="ABC_TroCD"/>
</dbReference>
<keyword evidence="4" id="KW-0813">Transport</keyword>
<dbReference type="GO" id="GO:0010043">
    <property type="term" value="P:response to zinc ion"/>
    <property type="evidence" value="ECO:0007669"/>
    <property type="project" value="TreeGrafter"/>
</dbReference>
<protein>
    <recommendedName>
        <fullName evidence="12">High-affinity zinc uptake system membrane protein ZnuB</fullName>
    </recommendedName>
</protein>
<dbReference type="PANTHER" id="PTHR30477">
    <property type="entry name" value="ABC-TRANSPORTER METAL-BINDING PROTEIN"/>
    <property type="match status" value="1"/>
</dbReference>
<evidence type="ECO:0000256" key="7">
    <source>
        <dbReference type="ARBA" id="ARBA00022833"/>
    </source>
</evidence>
<comment type="function">
    <text evidence="1">Involved in the high-affinity zinc uptake transport system.</text>
</comment>
<keyword evidence="11" id="KW-0472">Membrane</keyword>
<evidence type="ECO:0000256" key="8">
    <source>
        <dbReference type="ARBA" id="ARBA00022906"/>
    </source>
</evidence>
<comment type="similarity">
    <text evidence="3">Belongs to the ABC-3 integral membrane protein family.</text>
</comment>
<evidence type="ECO:0000256" key="10">
    <source>
        <dbReference type="ARBA" id="ARBA00023065"/>
    </source>
</evidence>
<keyword evidence="8" id="KW-0864">Zinc transport</keyword>
<evidence type="ECO:0000256" key="1">
    <source>
        <dbReference type="ARBA" id="ARBA00002313"/>
    </source>
</evidence>
<accession>A0A7R8X4D3</accession>
<keyword evidence="6" id="KW-0812">Transmembrane</keyword>
<dbReference type="Gene3D" id="1.10.3470.10">
    <property type="entry name" value="ABC transporter involved in vitamin B12 uptake, BtuC"/>
    <property type="match status" value="1"/>
</dbReference>
<dbReference type="GO" id="GO:0006829">
    <property type="term" value="P:zinc ion transport"/>
    <property type="evidence" value="ECO:0007669"/>
    <property type="project" value="UniProtKB-KW"/>
</dbReference>
<gene>
    <name evidence="13" type="ORF">CTOB1V02_LOCUS17359</name>
</gene>
<sequence length="166" mass="17240">VIAMSLGGATGFNLESYLFGDILTVSTADLWLIAAGGVVVLALLVWHWQSLVLMTVNRELAIAEGVPAARIEAVLMLMLAIVVAVSIRVVGVLLITSMLIIPAATARLWSRTPQAMAVGAVGVGMLAVVLGLTMSMQLDTPSGPSIISAAAVMFFSLSLVLAHRGD</sequence>
<evidence type="ECO:0000256" key="4">
    <source>
        <dbReference type="ARBA" id="ARBA00022448"/>
    </source>
</evidence>
<dbReference type="SUPFAM" id="SSF81345">
    <property type="entry name" value="ABC transporter involved in vitamin B12 uptake, BtuC"/>
    <property type="match status" value="1"/>
</dbReference>
<dbReference type="EMBL" id="OB730211">
    <property type="protein sequence ID" value="CAD7239544.1"/>
    <property type="molecule type" value="Genomic_DNA"/>
</dbReference>
<comment type="subcellular location">
    <subcellularLocation>
        <location evidence="2">Cell membrane</location>
        <topology evidence="2">Multi-pass membrane protein</topology>
    </subcellularLocation>
</comment>
<evidence type="ECO:0000256" key="11">
    <source>
        <dbReference type="ARBA" id="ARBA00023136"/>
    </source>
</evidence>
<dbReference type="InterPro" id="IPR037294">
    <property type="entry name" value="ABC_BtuC-like"/>
</dbReference>
<evidence type="ECO:0000256" key="6">
    <source>
        <dbReference type="ARBA" id="ARBA00022692"/>
    </source>
</evidence>
<evidence type="ECO:0000256" key="3">
    <source>
        <dbReference type="ARBA" id="ARBA00008034"/>
    </source>
</evidence>
<dbReference type="PANTHER" id="PTHR30477:SF23">
    <property type="entry name" value="HIGH-AFFINITY ZINC UPTAKE SYSTEM MEMBRANE PROTEIN ZNUB"/>
    <property type="match status" value="1"/>
</dbReference>
<evidence type="ECO:0000256" key="5">
    <source>
        <dbReference type="ARBA" id="ARBA00022475"/>
    </source>
</evidence>
<evidence type="ECO:0000313" key="13">
    <source>
        <dbReference type="EMBL" id="CAD7239544.1"/>
    </source>
</evidence>
<proteinExistence type="inferred from homology"/>
<reference evidence="13" key="1">
    <citation type="submission" date="2020-11" db="EMBL/GenBank/DDBJ databases">
        <authorList>
            <person name="Tran Van P."/>
        </authorList>
    </citation>
    <scope>NUCLEOTIDE SEQUENCE</scope>
</reference>
<keyword evidence="5" id="KW-1003">Cell membrane</keyword>